<keyword evidence="16" id="KW-1185">Reference proteome</keyword>
<evidence type="ECO:0000256" key="3">
    <source>
        <dbReference type="ARBA" id="ARBA00022527"/>
    </source>
</evidence>
<accession>A0A672JBQ1</accession>
<proteinExistence type="inferred from homology"/>
<feature type="binding site" evidence="11">
    <location>
        <position position="63"/>
    </location>
    <ligand>
        <name>ATP</name>
        <dbReference type="ChEBI" id="CHEBI:30616"/>
    </ligand>
</feature>
<evidence type="ECO:0000256" key="2">
    <source>
        <dbReference type="ARBA" id="ARBA00012513"/>
    </source>
</evidence>
<dbReference type="InterPro" id="IPR017441">
    <property type="entry name" value="Protein_kinase_ATP_BS"/>
</dbReference>
<feature type="coiled-coil region" evidence="12">
    <location>
        <begin position="691"/>
        <end position="718"/>
    </location>
</feature>
<evidence type="ECO:0000256" key="9">
    <source>
        <dbReference type="ARBA" id="ARBA00047899"/>
    </source>
</evidence>
<dbReference type="Ensembl" id="ENSSFAT00005052320.1">
    <property type="protein sequence ID" value="ENSSFAP00005050679.1"/>
    <property type="gene ID" value="ENSSFAG00005024222.1"/>
</dbReference>
<feature type="domain" description="Protein kinase" evidence="14">
    <location>
        <begin position="34"/>
        <end position="292"/>
    </location>
</feature>
<evidence type="ECO:0000256" key="6">
    <source>
        <dbReference type="ARBA" id="ARBA00022741"/>
    </source>
</evidence>
<feature type="compositionally biased region" description="Acidic residues" evidence="13">
    <location>
        <begin position="378"/>
        <end position="391"/>
    </location>
</feature>
<evidence type="ECO:0000256" key="8">
    <source>
        <dbReference type="ARBA" id="ARBA00022840"/>
    </source>
</evidence>
<feature type="compositionally biased region" description="Basic and acidic residues" evidence="13">
    <location>
        <begin position="361"/>
        <end position="376"/>
    </location>
</feature>
<dbReference type="PROSITE" id="PS50011">
    <property type="entry name" value="PROTEIN_KINASE_DOM"/>
    <property type="match status" value="1"/>
</dbReference>
<feature type="compositionally biased region" description="Basic and acidic residues" evidence="13">
    <location>
        <begin position="479"/>
        <end position="504"/>
    </location>
</feature>
<gene>
    <name evidence="15" type="primary">slka</name>
</gene>
<dbReference type="Gene3D" id="1.10.510.10">
    <property type="entry name" value="Transferase(Phosphotransferase) domain 1"/>
    <property type="match status" value="1"/>
</dbReference>
<keyword evidence="8 11" id="KW-0067">ATP-binding</keyword>
<evidence type="ECO:0000313" key="16">
    <source>
        <dbReference type="Proteomes" id="UP000472267"/>
    </source>
</evidence>
<dbReference type="InterPro" id="IPR000719">
    <property type="entry name" value="Prot_kinase_dom"/>
</dbReference>
<keyword evidence="5" id="KW-0808">Transferase</keyword>
<dbReference type="EC" id="2.7.11.1" evidence="2"/>
<feature type="compositionally biased region" description="Low complexity" evidence="13">
    <location>
        <begin position="522"/>
        <end position="534"/>
    </location>
</feature>
<dbReference type="PANTHER" id="PTHR46538:SF1">
    <property type="entry name" value="NON-SPECIFIC SERINE_THREONINE PROTEIN KINASE"/>
    <property type="match status" value="1"/>
</dbReference>
<name>A0A672JBQ1_SALFA</name>
<dbReference type="FunFam" id="1.10.510.10:FF:000081">
    <property type="entry name" value="STE20-like serine/threonine-protein kinase"/>
    <property type="match status" value="1"/>
</dbReference>
<feature type="coiled-coil region" evidence="12">
    <location>
        <begin position="853"/>
        <end position="924"/>
    </location>
</feature>
<protein>
    <recommendedName>
        <fullName evidence="2">non-specific serine/threonine protein kinase</fullName>
        <ecNumber evidence="2">2.7.11.1</ecNumber>
    </recommendedName>
</protein>
<evidence type="ECO:0000313" key="15">
    <source>
        <dbReference type="Ensembl" id="ENSSFAP00005050679.1"/>
    </source>
</evidence>
<reference evidence="15" key="3">
    <citation type="submission" date="2025-09" db="UniProtKB">
        <authorList>
            <consortium name="Ensembl"/>
        </authorList>
    </citation>
    <scope>IDENTIFICATION</scope>
</reference>
<evidence type="ECO:0000256" key="13">
    <source>
        <dbReference type="SAM" id="MobiDB-lite"/>
    </source>
</evidence>
<dbReference type="PANTHER" id="PTHR46538">
    <property type="entry name" value="PROTEIN KINASE DOMAIN-CONTAINING PROTEIN"/>
    <property type="match status" value="1"/>
</dbReference>
<keyword evidence="7" id="KW-0418">Kinase</keyword>
<dbReference type="SUPFAM" id="SSF56112">
    <property type="entry name" value="Protein kinase-like (PK-like)"/>
    <property type="match status" value="1"/>
</dbReference>
<evidence type="ECO:0000256" key="1">
    <source>
        <dbReference type="ARBA" id="ARBA00008874"/>
    </source>
</evidence>
<dbReference type="AlphaFoldDB" id="A0A672JBQ1"/>
<evidence type="ECO:0000256" key="12">
    <source>
        <dbReference type="SAM" id="Coils"/>
    </source>
</evidence>
<reference evidence="15" key="1">
    <citation type="submission" date="2019-06" db="EMBL/GenBank/DDBJ databases">
        <authorList>
            <consortium name="Wellcome Sanger Institute Data Sharing"/>
        </authorList>
    </citation>
    <scope>NUCLEOTIDE SEQUENCE [LARGE SCALE GENOMIC DNA]</scope>
</reference>
<feature type="compositionally biased region" description="Basic and acidic residues" evidence="13">
    <location>
        <begin position="396"/>
        <end position="411"/>
    </location>
</feature>
<comment type="catalytic activity">
    <reaction evidence="10">
        <text>L-seryl-[protein] + ATP = O-phospho-L-seryl-[protein] + ADP + H(+)</text>
        <dbReference type="Rhea" id="RHEA:17989"/>
        <dbReference type="Rhea" id="RHEA-COMP:9863"/>
        <dbReference type="Rhea" id="RHEA-COMP:11604"/>
        <dbReference type="ChEBI" id="CHEBI:15378"/>
        <dbReference type="ChEBI" id="CHEBI:29999"/>
        <dbReference type="ChEBI" id="CHEBI:30616"/>
        <dbReference type="ChEBI" id="CHEBI:83421"/>
        <dbReference type="ChEBI" id="CHEBI:456216"/>
        <dbReference type="EC" id="2.7.11.1"/>
    </reaction>
</comment>
<feature type="compositionally biased region" description="Acidic residues" evidence="13">
    <location>
        <begin position="313"/>
        <end position="329"/>
    </location>
</feature>
<dbReference type="Gene3D" id="3.30.200.20">
    <property type="entry name" value="Phosphorylase Kinase, domain 1"/>
    <property type="match status" value="1"/>
</dbReference>
<feature type="compositionally biased region" description="Basic and acidic residues" evidence="13">
    <location>
        <begin position="425"/>
        <end position="442"/>
    </location>
</feature>
<comment type="catalytic activity">
    <reaction evidence="9">
        <text>L-threonyl-[protein] + ATP = O-phospho-L-threonyl-[protein] + ADP + H(+)</text>
        <dbReference type="Rhea" id="RHEA:46608"/>
        <dbReference type="Rhea" id="RHEA-COMP:11060"/>
        <dbReference type="Rhea" id="RHEA-COMP:11605"/>
        <dbReference type="ChEBI" id="CHEBI:15378"/>
        <dbReference type="ChEBI" id="CHEBI:30013"/>
        <dbReference type="ChEBI" id="CHEBI:30616"/>
        <dbReference type="ChEBI" id="CHEBI:61977"/>
        <dbReference type="ChEBI" id="CHEBI:456216"/>
        <dbReference type="EC" id="2.7.11.1"/>
    </reaction>
</comment>
<reference evidence="15" key="2">
    <citation type="submission" date="2025-08" db="UniProtKB">
        <authorList>
            <consortium name="Ensembl"/>
        </authorList>
    </citation>
    <scope>IDENTIFICATION</scope>
</reference>
<keyword evidence="12" id="KW-0175">Coiled coil</keyword>
<dbReference type="Pfam" id="PF12474">
    <property type="entry name" value="PKK"/>
    <property type="match status" value="2"/>
</dbReference>
<evidence type="ECO:0000256" key="5">
    <source>
        <dbReference type="ARBA" id="ARBA00022679"/>
    </source>
</evidence>
<dbReference type="FunFam" id="3.30.200.20:FF:000120">
    <property type="entry name" value="STE20-like serine/threonine-protein kinase"/>
    <property type="match status" value="1"/>
</dbReference>
<dbReference type="GO" id="GO:0004674">
    <property type="term" value="F:protein serine/threonine kinase activity"/>
    <property type="evidence" value="ECO:0007669"/>
    <property type="project" value="UniProtKB-KW"/>
</dbReference>
<evidence type="ECO:0000256" key="11">
    <source>
        <dbReference type="PROSITE-ProRule" id="PRU10141"/>
    </source>
</evidence>
<dbReference type="Proteomes" id="UP000472267">
    <property type="component" value="Chromosome 13"/>
</dbReference>
<dbReference type="GO" id="GO:0005524">
    <property type="term" value="F:ATP binding"/>
    <property type="evidence" value="ECO:0007669"/>
    <property type="project" value="UniProtKB-UniRule"/>
</dbReference>
<dbReference type="InterPro" id="IPR022165">
    <property type="entry name" value="PKK"/>
</dbReference>
<dbReference type="PROSITE" id="PS00108">
    <property type="entry name" value="PROTEIN_KINASE_ST"/>
    <property type="match status" value="1"/>
</dbReference>
<organism evidence="15 16">
    <name type="scientific">Salarias fasciatus</name>
    <name type="common">Jewelled blenny</name>
    <name type="synonym">Blennius fasciatus</name>
    <dbReference type="NCBI Taxonomy" id="181472"/>
    <lineage>
        <taxon>Eukaryota</taxon>
        <taxon>Metazoa</taxon>
        <taxon>Chordata</taxon>
        <taxon>Craniata</taxon>
        <taxon>Vertebrata</taxon>
        <taxon>Euteleostomi</taxon>
        <taxon>Actinopterygii</taxon>
        <taxon>Neopterygii</taxon>
        <taxon>Teleostei</taxon>
        <taxon>Neoteleostei</taxon>
        <taxon>Acanthomorphata</taxon>
        <taxon>Ovalentaria</taxon>
        <taxon>Blenniimorphae</taxon>
        <taxon>Blenniiformes</taxon>
        <taxon>Blennioidei</taxon>
        <taxon>Blenniidae</taxon>
        <taxon>Salariinae</taxon>
        <taxon>Salarias</taxon>
    </lineage>
</organism>
<dbReference type="SMART" id="SM00220">
    <property type="entry name" value="S_TKc"/>
    <property type="match status" value="1"/>
</dbReference>
<keyword evidence="3" id="KW-0723">Serine/threonine-protein kinase</keyword>
<evidence type="ECO:0000256" key="10">
    <source>
        <dbReference type="ARBA" id="ARBA00048679"/>
    </source>
</evidence>
<dbReference type="PROSITE" id="PS00107">
    <property type="entry name" value="PROTEIN_KINASE_ATP"/>
    <property type="match status" value="1"/>
</dbReference>
<feature type="coiled-coil region" evidence="12">
    <location>
        <begin position="747"/>
        <end position="807"/>
    </location>
</feature>
<feature type="region of interest" description="Disordered" evidence="13">
    <location>
        <begin position="311"/>
        <end position="534"/>
    </location>
</feature>
<dbReference type="InterPro" id="IPR011009">
    <property type="entry name" value="Kinase-like_dom_sf"/>
</dbReference>
<evidence type="ECO:0000259" key="14">
    <source>
        <dbReference type="PROSITE" id="PS50011"/>
    </source>
</evidence>
<sequence length="978" mass="113502">MSFFNFRKIFKLGPDKKKKQYEHVHRDVNPEEIWEIIGELGDGAFGKVYKAQNKQNGTLAAAKVIDTKTEDELEDYMVEIDILASCNHHHIVKLLDAFYFEGKLWILIEFCAGGAVDAIMLELERPLTEPQIRVVCKQTLEALIYLHESKVIHRDLKAGNILLSLEGDVKLADFGVSAKNTKTLQRRDSFIGTPYWMAPEVVMCETSKDRPYDYKADIWSLGVTLIELAQIEPPNHEMNPMRVLLKIAKSEPPTLMHPSRWSPEFSDFLRKALDKNVDHRWSSVQLLQHPFVTSVTDSRPLRELIAEAKAEVTEELEDSKEEEEEDDTDAGPGHKRAPSDTSVASSEDDKVPPTPSTLESVTEKTEAEPADDRTTAEVEAEAEEEKQEEENQAGPEESRESQEVVPEKPESTSEEAAPVEEENKEADVDTPQHEGSEVRAEDVTNGTEVNGDTEHVQPNINEGTDTKSGVEEPSAEVVAEDKAPEIQPVEKPKDESETDSETKVEQGSPAVIKPEVEKDSDSGSSSAADSSSLDLNLSISSFLSKSKEGGSVSLQDLKRQKKTLKKTRKFMVDGVEVSVTTSKIVTDNDTKNEEMRFLRRQELRELRLLQKEEQRAQQQLSNKLQQQREQIYRRFEQETTAKKRQYDQEVENLEKKQKQTIERLEQDHTSRLRDEAKRIKGDQDKELSKFQNMLKNRKKEEQEFLQKQQQELDGALKKIIQQHKVEITTIERDCLNHKQQLMRAREAAMWELEERHLQEKHQQLKQQLKDQYFMQRHQLLKRHEKEMEQMHRYNQRLIEELKNKQTQERVRLPKIQRSDAKTRMAMFKKSLRITAVAAITPDQERERIKQFALQEEKRQKNERLHQHQKHENQMRDLQLQCDSNIRELQQLQNEKCHLLIEHETQKLKELDEEHSQEIKEWREKLRPRKKALEEEFTRKLQEQEVFFKMSGESECLNPTTQSRVSKFYPIPNLHNSGS</sequence>
<evidence type="ECO:0000256" key="7">
    <source>
        <dbReference type="ARBA" id="ARBA00022777"/>
    </source>
</evidence>
<feature type="coiled-coil region" evidence="12">
    <location>
        <begin position="599"/>
        <end position="667"/>
    </location>
</feature>
<dbReference type="Pfam" id="PF00069">
    <property type="entry name" value="Pkinase"/>
    <property type="match status" value="1"/>
</dbReference>
<keyword evidence="4" id="KW-0597">Phosphoprotein</keyword>
<dbReference type="InterPro" id="IPR051585">
    <property type="entry name" value="STE20_Ser/Thr_Kinases"/>
</dbReference>
<comment type="similarity">
    <text evidence="1">Belongs to the protein kinase superfamily. STE Ser/Thr protein kinase family. STE20 subfamily.</text>
</comment>
<keyword evidence="6 11" id="KW-0547">Nucleotide-binding</keyword>
<evidence type="ECO:0000256" key="4">
    <source>
        <dbReference type="ARBA" id="ARBA00022553"/>
    </source>
</evidence>
<dbReference type="InterPro" id="IPR008271">
    <property type="entry name" value="Ser/Thr_kinase_AS"/>
</dbReference>
<feature type="compositionally biased region" description="Polar residues" evidence="13">
    <location>
        <begin position="444"/>
        <end position="463"/>
    </location>
</feature>